<gene>
    <name evidence="10" type="ORF">AVDCRST_MAG77-6023</name>
</gene>
<proteinExistence type="predicted"/>
<dbReference type="InterPro" id="IPR008972">
    <property type="entry name" value="Cupredoxin"/>
</dbReference>
<dbReference type="InterPro" id="IPR000923">
    <property type="entry name" value="BlueCu_1"/>
</dbReference>
<dbReference type="GO" id="GO:0009055">
    <property type="term" value="F:electron transfer activity"/>
    <property type="evidence" value="ECO:0007669"/>
    <property type="project" value="InterPro"/>
</dbReference>
<dbReference type="InterPro" id="IPR052721">
    <property type="entry name" value="ET_Amicyanin"/>
</dbReference>
<name>A0A6J4KG98_9CHLR</name>
<keyword evidence="4" id="KW-0574">Periplasm</keyword>
<comment type="subcellular location">
    <subcellularLocation>
        <location evidence="1">Periplasm</location>
    </subcellularLocation>
</comment>
<accession>A0A6J4KG98</accession>
<dbReference type="GO" id="GO:0005507">
    <property type="term" value="F:copper ion binding"/>
    <property type="evidence" value="ECO:0007669"/>
    <property type="project" value="InterPro"/>
</dbReference>
<dbReference type="PANTHER" id="PTHR36507">
    <property type="entry name" value="BLL1555 PROTEIN"/>
    <property type="match status" value="1"/>
</dbReference>
<keyword evidence="5" id="KW-0249">Electron transport</keyword>
<keyword evidence="8" id="KW-0732">Signal</keyword>
<comment type="cofactor">
    <cofactor evidence="7">
        <name>Cu cation</name>
        <dbReference type="ChEBI" id="CHEBI:23378"/>
    </cofactor>
    <text evidence="7">Binds 1 copper ion per subunit.</text>
</comment>
<evidence type="ECO:0000259" key="9">
    <source>
        <dbReference type="Pfam" id="PF00127"/>
    </source>
</evidence>
<dbReference type="Gene3D" id="2.60.40.420">
    <property type="entry name" value="Cupredoxins - blue copper proteins"/>
    <property type="match status" value="1"/>
</dbReference>
<dbReference type="SUPFAM" id="SSF49503">
    <property type="entry name" value="Cupredoxins"/>
    <property type="match status" value="1"/>
</dbReference>
<dbReference type="InterPro" id="IPR002386">
    <property type="entry name" value="Amicyanin/Pseudoazurin"/>
</dbReference>
<dbReference type="PANTHER" id="PTHR36507:SF1">
    <property type="entry name" value="BLL1555 PROTEIN"/>
    <property type="match status" value="1"/>
</dbReference>
<evidence type="ECO:0000256" key="1">
    <source>
        <dbReference type="ARBA" id="ARBA00004418"/>
    </source>
</evidence>
<evidence type="ECO:0000313" key="10">
    <source>
        <dbReference type="EMBL" id="CAA9305188.1"/>
    </source>
</evidence>
<feature type="binding site" evidence="7">
    <location>
        <position position="109"/>
    </location>
    <ligand>
        <name>Cu cation</name>
        <dbReference type="ChEBI" id="CHEBI:23378"/>
    </ligand>
</feature>
<evidence type="ECO:0000256" key="6">
    <source>
        <dbReference type="ARBA" id="ARBA00023008"/>
    </source>
</evidence>
<dbReference type="AlphaFoldDB" id="A0A6J4KG98"/>
<dbReference type="GO" id="GO:0042597">
    <property type="term" value="C:periplasmic space"/>
    <property type="evidence" value="ECO:0007669"/>
    <property type="project" value="UniProtKB-SubCell"/>
</dbReference>
<feature type="chain" id="PRO_5026963064" description="Blue (type 1) copper domain-containing protein" evidence="8">
    <location>
        <begin position="27"/>
        <end position="123"/>
    </location>
</feature>
<evidence type="ECO:0000256" key="8">
    <source>
        <dbReference type="SAM" id="SignalP"/>
    </source>
</evidence>
<feature type="binding site" evidence="7">
    <location>
        <position position="115"/>
    </location>
    <ligand>
        <name>Cu cation</name>
        <dbReference type="ChEBI" id="CHEBI:23378"/>
    </ligand>
</feature>
<dbReference type="EMBL" id="CADCTC010000313">
    <property type="protein sequence ID" value="CAA9305188.1"/>
    <property type="molecule type" value="Genomic_DNA"/>
</dbReference>
<feature type="domain" description="Blue (type 1) copper" evidence="9">
    <location>
        <begin position="50"/>
        <end position="121"/>
    </location>
</feature>
<keyword evidence="6 7" id="KW-0186">Copper</keyword>
<protein>
    <recommendedName>
        <fullName evidence="9">Blue (type 1) copper domain-containing protein</fullName>
    </recommendedName>
</protein>
<evidence type="ECO:0000256" key="5">
    <source>
        <dbReference type="ARBA" id="ARBA00022982"/>
    </source>
</evidence>
<keyword evidence="3 7" id="KW-0479">Metal-binding</keyword>
<evidence type="ECO:0000256" key="3">
    <source>
        <dbReference type="ARBA" id="ARBA00022723"/>
    </source>
</evidence>
<dbReference type="PRINTS" id="PR00155">
    <property type="entry name" value="AMICYANIN"/>
</dbReference>
<organism evidence="10">
    <name type="scientific">uncultured Chloroflexota bacterium</name>
    <dbReference type="NCBI Taxonomy" id="166587"/>
    <lineage>
        <taxon>Bacteria</taxon>
        <taxon>Bacillati</taxon>
        <taxon>Chloroflexota</taxon>
        <taxon>environmental samples</taxon>
    </lineage>
</organism>
<sequence length="123" mass="13005">MLAIKRALMGAAVAGGLLLNGGLALAQVASPAPAPVGEDSPYFVPMRNNVFEKLDLVVPVGATVTWFNYDVEPHDVIERTAILFETPLAKTGESLSLTFNVPGTYAYVCDLHGGMEAVITVTE</sequence>
<feature type="binding site" evidence="7">
    <location>
        <position position="112"/>
    </location>
    <ligand>
        <name>Cu cation</name>
        <dbReference type="ChEBI" id="CHEBI:23378"/>
    </ligand>
</feature>
<evidence type="ECO:0000256" key="4">
    <source>
        <dbReference type="ARBA" id="ARBA00022764"/>
    </source>
</evidence>
<dbReference type="Pfam" id="PF00127">
    <property type="entry name" value="Copper-bind"/>
    <property type="match status" value="1"/>
</dbReference>
<feature type="binding site" evidence="7">
    <location>
        <position position="74"/>
    </location>
    <ligand>
        <name>Cu cation</name>
        <dbReference type="ChEBI" id="CHEBI:23378"/>
    </ligand>
</feature>
<evidence type="ECO:0000256" key="2">
    <source>
        <dbReference type="ARBA" id="ARBA00022448"/>
    </source>
</evidence>
<keyword evidence="2" id="KW-0813">Transport</keyword>
<feature type="signal peptide" evidence="8">
    <location>
        <begin position="1"/>
        <end position="26"/>
    </location>
</feature>
<reference evidence="10" key="1">
    <citation type="submission" date="2020-02" db="EMBL/GenBank/DDBJ databases">
        <authorList>
            <person name="Meier V. D."/>
        </authorList>
    </citation>
    <scope>NUCLEOTIDE SEQUENCE</scope>
    <source>
        <strain evidence="10">AVDCRST_MAG77</strain>
    </source>
</reference>
<evidence type="ECO:0000256" key="7">
    <source>
        <dbReference type="PIRSR" id="PIRSR602386-1"/>
    </source>
</evidence>